<dbReference type="OMA" id="HGSMTIN"/>
<reference evidence="1" key="1">
    <citation type="submission" date="2016-03" db="EMBL/GenBank/DDBJ databases">
        <authorList>
            <person name="Borrel G."/>
            <person name="Mccann A."/>
            <person name="O'Toole P.W."/>
        </authorList>
    </citation>
    <scope>NUCLEOTIDE SEQUENCE</scope>
    <source>
        <strain evidence="1">183</strain>
    </source>
</reference>
<dbReference type="AlphaFoldDB" id="A0A8J8PF39"/>
<accession>A0A8J8PF39</accession>
<proteinExistence type="predicted"/>
<evidence type="ECO:0000313" key="1">
    <source>
        <dbReference type="EMBL" id="TQS84700.1"/>
    </source>
</evidence>
<dbReference type="Gene3D" id="1.25.40.10">
    <property type="entry name" value="Tetratricopeptide repeat domain"/>
    <property type="match status" value="1"/>
</dbReference>
<comment type="caution">
    <text evidence="1">The sequence shown here is derived from an EMBL/GenBank/DDBJ whole genome shotgun (WGS) entry which is preliminary data.</text>
</comment>
<evidence type="ECO:0008006" key="3">
    <source>
        <dbReference type="Google" id="ProtNLM"/>
    </source>
</evidence>
<evidence type="ECO:0000313" key="2">
    <source>
        <dbReference type="Proteomes" id="UP000752814"/>
    </source>
</evidence>
<organism evidence="1 2">
    <name type="scientific">Candidatus Methanomassiliicoccus intestinalis</name>
    <dbReference type="NCBI Taxonomy" id="1406512"/>
    <lineage>
        <taxon>Archaea</taxon>
        <taxon>Methanobacteriati</taxon>
        <taxon>Thermoplasmatota</taxon>
        <taxon>Thermoplasmata</taxon>
        <taxon>Methanomassiliicoccales</taxon>
        <taxon>Methanomassiliicoccaceae</taxon>
        <taxon>Methanomassiliicoccus</taxon>
    </lineage>
</organism>
<dbReference type="Proteomes" id="UP000752814">
    <property type="component" value="Unassembled WGS sequence"/>
</dbReference>
<dbReference type="SUPFAM" id="SSF48452">
    <property type="entry name" value="TPR-like"/>
    <property type="match status" value="1"/>
</dbReference>
<gene>
    <name evidence="1" type="ORF">A3207_01310</name>
</gene>
<dbReference type="Pfam" id="PF13432">
    <property type="entry name" value="TPR_16"/>
    <property type="match status" value="1"/>
</dbReference>
<protein>
    <recommendedName>
        <fullName evidence="3">Tetratricopeptide repeat protein</fullName>
    </recommendedName>
</protein>
<name>A0A8J8PF39_9ARCH</name>
<dbReference type="InterPro" id="IPR011990">
    <property type="entry name" value="TPR-like_helical_dom_sf"/>
</dbReference>
<sequence>MNMTAIKNTPIKRVARSQDNPNFIKMYHGNLEIMVPRKIFKNGTSEFNDEEMEKFLSIIKSRYPWLSVYALDEIKKGAVEAMKDHIERSKTTPQRARDYMNSGKNQEALRILEEYLVDNEDDADAWYVTAEVLFKLKRQEEGFKAMNYAKSLPKKGH</sequence>
<dbReference type="EMBL" id="LVVT01000001">
    <property type="protein sequence ID" value="TQS84700.1"/>
    <property type="molecule type" value="Genomic_DNA"/>
</dbReference>